<name>A0A1E5VZR2_9POAL</name>
<keyword evidence="3" id="KW-1185">Reference proteome</keyword>
<gene>
    <name evidence="2" type="ORF">BAE44_0008385</name>
</gene>
<dbReference type="Proteomes" id="UP000095767">
    <property type="component" value="Unassembled WGS sequence"/>
</dbReference>
<feature type="region of interest" description="Disordered" evidence="1">
    <location>
        <begin position="61"/>
        <end position="81"/>
    </location>
</feature>
<accession>A0A1E5VZR2</accession>
<sequence>HDLAQTASTSSNAPRVPHASPLFFFVPHAPPRFQGLELQLDEDDDKREISAAAVGGGKGRAWLPARSSTSGARARAGYRASKKRTRVRSSCWRRTACHESGQRRWSPPCRSPSSPSPAAPATTSSVRCSTSGRRSGGGGRTTTAWWSSTICRRSTGSRASPRRCPPSTTPRRWRCVDSALTILFRNSSNHHLKLSLRTCFTPAPARRGRAW</sequence>
<protein>
    <submittedName>
        <fullName evidence="2">Protein Brevis radix-like 2</fullName>
    </submittedName>
</protein>
<evidence type="ECO:0000313" key="3">
    <source>
        <dbReference type="Proteomes" id="UP000095767"/>
    </source>
</evidence>
<organism evidence="2 3">
    <name type="scientific">Dichanthelium oligosanthes</name>
    <dbReference type="NCBI Taxonomy" id="888268"/>
    <lineage>
        <taxon>Eukaryota</taxon>
        <taxon>Viridiplantae</taxon>
        <taxon>Streptophyta</taxon>
        <taxon>Embryophyta</taxon>
        <taxon>Tracheophyta</taxon>
        <taxon>Spermatophyta</taxon>
        <taxon>Magnoliopsida</taxon>
        <taxon>Liliopsida</taxon>
        <taxon>Poales</taxon>
        <taxon>Poaceae</taxon>
        <taxon>PACMAD clade</taxon>
        <taxon>Panicoideae</taxon>
        <taxon>Panicodae</taxon>
        <taxon>Paniceae</taxon>
        <taxon>Dichantheliinae</taxon>
        <taxon>Dichanthelium</taxon>
    </lineage>
</organism>
<dbReference type="EMBL" id="LWDX02025267">
    <property type="protein sequence ID" value="OEL30595.1"/>
    <property type="molecule type" value="Genomic_DNA"/>
</dbReference>
<feature type="compositionally biased region" description="Low complexity" evidence="1">
    <location>
        <begin position="65"/>
        <end position="79"/>
    </location>
</feature>
<comment type="caution">
    <text evidence="2">The sequence shown here is derived from an EMBL/GenBank/DDBJ whole genome shotgun (WGS) entry which is preliminary data.</text>
</comment>
<evidence type="ECO:0000313" key="2">
    <source>
        <dbReference type="EMBL" id="OEL30595.1"/>
    </source>
</evidence>
<dbReference type="AlphaFoldDB" id="A0A1E5VZR2"/>
<feature type="non-terminal residue" evidence="2">
    <location>
        <position position="1"/>
    </location>
</feature>
<feature type="compositionally biased region" description="Low complexity" evidence="1">
    <location>
        <begin position="119"/>
        <end position="133"/>
    </location>
</feature>
<reference evidence="2 3" key="1">
    <citation type="submission" date="2016-09" db="EMBL/GenBank/DDBJ databases">
        <title>The draft genome of Dichanthelium oligosanthes: A C3 panicoid grass species.</title>
        <authorList>
            <person name="Studer A.J."/>
            <person name="Schnable J.C."/>
            <person name="Brutnell T.P."/>
        </authorList>
    </citation>
    <scope>NUCLEOTIDE SEQUENCE [LARGE SCALE GENOMIC DNA]</scope>
    <source>
        <strain evidence="3">cv. Kellogg 1175</strain>
        <tissue evidence="2">Leaf</tissue>
    </source>
</reference>
<feature type="region of interest" description="Disordered" evidence="1">
    <location>
        <begin position="101"/>
        <end position="143"/>
    </location>
</feature>
<evidence type="ECO:0000256" key="1">
    <source>
        <dbReference type="SAM" id="MobiDB-lite"/>
    </source>
</evidence>
<proteinExistence type="predicted"/>